<dbReference type="AlphaFoldDB" id="E1V484"/>
<accession>E1V484</accession>
<dbReference type="eggNOG" id="COG1995">
    <property type="taxonomic scope" value="Bacteria"/>
</dbReference>
<dbReference type="RefSeq" id="WP_013330796.1">
    <property type="nucleotide sequence ID" value="NC_014532.2"/>
</dbReference>
<proteinExistence type="predicted"/>
<dbReference type="Gene3D" id="3.40.718.10">
    <property type="entry name" value="Isopropylmalate Dehydrogenase"/>
    <property type="match status" value="1"/>
</dbReference>
<evidence type="ECO:0000256" key="3">
    <source>
        <dbReference type="ARBA" id="ARBA00023027"/>
    </source>
</evidence>
<evidence type="ECO:0000313" key="5">
    <source>
        <dbReference type="EMBL" id="WPU47014.1"/>
    </source>
</evidence>
<dbReference type="Pfam" id="PF04166">
    <property type="entry name" value="PdxA"/>
    <property type="match status" value="1"/>
</dbReference>
<dbReference type="GO" id="GO:0051287">
    <property type="term" value="F:NAD binding"/>
    <property type="evidence" value="ECO:0007669"/>
    <property type="project" value="InterPro"/>
</dbReference>
<gene>
    <name evidence="4" type="primary">pdxA2</name>
    <name evidence="4" type="ordered locus">HELO_1038</name>
    <name evidence="5" type="ORF">SR933_17465</name>
</gene>
<dbReference type="EMBL" id="FN869568">
    <property type="protein sequence ID" value="CBV40921.1"/>
    <property type="molecule type" value="Genomic_DNA"/>
</dbReference>
<dbReference type="KEGG" id="hel:HELO_1038"/>
<dbReference type="EMBL" id="CP139472">
    <property type="protein sequence ID" value="WPU47014.1"/>
    <property type="molecule type" value="Genomic_DNA"/>
</dbReference>
<evidence type="ECO:0000256" key="1">
    <source>
        <dbReference type="ARBA" id="ARBA00022723"/>
    </source>
</evidence>
<organism evidence="4 6">
    <name type="scientific">Halomonas elongata (strain ATCC 33173 / DSM 2581 / NBRC 15536 / NCIMB 2198 / 1H9)</name>
    <dbReference type="NCBI Taxonomy" id="768066"/>
    <lineage>
        <taxon>Bacteria</taxon>
        <taxon>Pseudomonadati</taxon>
        <taxon>Pseudomonadota</taxon>
        <taxon>Gammaproteobacteria</taxon>
        <taxon>Oceanospirillales</taxon>
        <taxon>Halomonadaceae</taxon>
        <taxon>Halomonas</taxon>
    </lineage>
</organism>
<dbReference type="EC" id="1.1.1.262" evidence="4 5"/>
<dbReference type="Proteomes" id="UP001322512">
    <property type="component" value="Chromosome"/>
</dbReference>
<dbReference type="STRING" id="768066.HELO_1038"/>
<evidence type="ECO:0000313" key="6">
    <source>
        <dbReference type="Proteomes" id="UP000008707"/>
    </source>
</evidence>
<reference evidence="6" key="3">
    <citation type="journal article" date="2011" name="Environ. Microbiol.">
        <title>A blueprint of ectoine metabolism from the genome of the industrial producer Halomonas elongata DSM 2581(T).</title>
        <authorList>
            <person name="Schwibbert K."/>
            <person name="Marin-Sanguino A."/>
            <person name="Bagyan I."/>
            <person name="Heidrich G."/>
            <person name="Lentzen G."/>
            <person name="Seitz H."/>
            <person name="Rampp M."/>
            <person name="Schuster S.C."/>
            <person name="Klenk H.P."/>
            <person name="Pfeiffer F."/>
            <person name="Oesterhelt D."/>
            <person name="Kunte H.J."/>
        </authorList>
    </citation>
    <scope>NUCLEOTIDE SEQUENCE [LARGE SCALE GENOMIC DNA]</scope>
    <source>
        <strain evidence="6">ATCC 33173 / DSM 2581 / NBRC 15536 / NCIMB 2198 / 1H9</strain>
    </source>
</reference>
<sequence length="343" mass="36584">MTNTSPVIAVTLGDPAGIGPELIARLFAETPLFEGVHTVLVGDRWLWQEGQRVAGQSHRLPEIEDFAAARHHDGPVFLAVDSVAEGEVGYAEETAAGGASVLAVLSRCLEAAQAGEVDAICFAPLNKLSMKKGGLRHEDELHFFAERLGVEGYFCEFNTLGSLWTSRISSHIPLKDAASYVTRERIVAASELIHDSLKLAGFDAPRVAVAAFNPHGGEGGTCGREEIDVIAPAVEQCRAQGYPIDGPFPADTIFIKARDGEYDAIVTMYHDQGQIAIKLMGFKQGVTVQGGLPIPITTPAHGTAFDIAGQGKADMGPTRNAFSIACRMGANLRRQRLADATHA</sequence>
<dbReference type="HOGENOM" id="CLU_040168_0_1_6"/>
<evidence type="ECO:0000256" key="2">
    <source>
        <dbReference type="ARBA" id="ARBA00023002"/>
    </source>
</evidence>
<dbReference type="GeneID" id="91008229"/>
<evidence type="ECO:0000313" key="4">
    <source>
        <dbReference type="EMBL" id="CBV40921.1"/>
    </source>
</evidence>
<keyword evidence="1" id="KW-0479">Metal-binding</keyword>
<reference evidence="4" key="1">
    <citation type="journal article" date="2010" name="Environ. Microbiol.">
        <title>A blueprint of ectoine metabolism from the genome of the industrial producer Halomonas elongata DSM 2581(T).</title>
        <authorList>
            <person name="Schwibbert K."/>
            <person name="Marin-Sanguino A."/>
            <person name="Bagyan I."/>
            <person name="Heidrich G."/>
            <person name="Lentzen G."/>
            <person name="Seitz H."/>
            <person name="Rampp M."/>
            <person name="Schuster S.C."/>
            <person name="Klenk H.P."/>
            <person name="Pfeiffer F."/>
            <person name="Oesterhelt D."/>
            <person name="Kunte H.J."/>
        </authorList>
    </citation>
    <scope>NUCLEOTIDE SEQUENCE</scope>
    <source>
        <strain evidence="4">Type strain: DSM 2581</strain>
    </source>
</reference>
<dbReference type="InterPro" id="IPR005255">
    <property type="entry name" value="PdxA_fam"/>
</dbReference>
<keyword evidence="3" id="KW-0520">NAD</keyword>
<keyword evidence="7" id="KW-1185">Reference proteome</keyword>
<dbReference type="PANTHER" id="PTHR30004:SF3">
    <property type="entry name" value="4-HYDROXYTHREONINE-4-PHOSPHATE DEHYDROGENASE 2-RELATED"/>
    <property type="match status" value="1"/>
</dbReference>
<dbReference type="SUPFAM" id="SSF53659">
    <property type="entry name" value="Isocitrate/Isopropylmalate dehydrogenase-like"/>
    <property type="match status" value="1"/>
</dbReference>
<dbReference type="Proteomes" id="UP000008707">
    <property type="component" value="Chromosome"/>
</dbReference>
<reference evidence="5 7" key="4">
    <citation type="submission" date="2023-11" db="EMBL/GenBank/DDBJ databases">
        <title>MicrobeMod: A computational toolkit for identifying prokaryotic methylation and restriction-modification with nanopore sequencing.</title>
        <authorList>
            <person name="Crits-Christoph A."/>
            <person name="Kang S.C."/>
            <person name="Lee H."/>
            <person name="Ostrov N."/>
        </authorList>
    </citation>
    <scope>NUCLEOTIDE SEQUENCE [LARGE SCALE GENOMIC DNA]</scope>
    <source>
        <strain evidence="5 7">ATCC 33173</strain>
    </source>
</reference>
<dbReference type="OrthoDB" id="9801783at2"/>
<protein>
    <submittedName>
        <fullName evidence="4 5">4-hydroxythreonine-4-phosphate dehydrogenase</fullName>
        <ecNumber evidence="4 5">1.1.1.262</ecNumber>
    </submittedName>
</protein>
<name>E1V484_HALED</name>
<reference evidence="4" key="2">
    <citation type="submission" date="2010-05" db="EMBL/GenBank/DDBJ databases">
        <title>Revision and reannotation of the Halomonas elongata DSM 2581(T) genome.</title>
        <authorList>
            <person name="Pfeiffer F."/>
            <person name="Bagyan I."/>
            <person name="Alfaro-Espinoza G."/>
            <person name="Zamora-Lagos M.A."/>
            <person name="Habermann B."/>
            <person name="Oesterhelt D."/>
            <person name="Kunte H.J."/>
        </authorList>
    </citation>
    <scope>NUCLEOTIDE SEQUENCE</scope>
    <source>
        <strain evidence="4">Type strain: DSM 2581</strain>
    </source>
</reference>
<evidence type="ECO:0000313" key="7">
    <source>
        <dbReference type="Proteomes" id="UP001322512"/>
    </source>
</evidence>
<dbReference type="GO" id="GO:0046872">
    <property type="term" value="F:metal ion binding"/>
    <property type="evidence" value="ECO:0007669"/>
    <property type="project" value="UniProtKB-KW"/>
</dbReference>
<dbReference type="GO" id="GO:0050570">
    <property type="term" value="F:4-hydroxythreonine-4-phosphate dehydrogenase activity"/>
    <property type="evidence" value="ECO:0007669"/>
    <property type="project" value="UniProtKB-EC"/>
</dbReference>
<dbReference type="PANTHER" id="PTHR30004">
    <property type="entry name" value="4-HYDROXYTHREONINE-4-PHOSPHATE DEHYDROGENASE"/>
    <property type="match status" value="1"/>
</dbReference>
<keyword evidence="2 4" id="KW-0560">Oxidoreductase</keyword>